<evidence type="ECO:0000313" key="2">
    <source>
        <dbReference type="EMBL" id="KKN90804.1"/>
    </source>
</evidence>
<dbReference type="EMBL" id="LAZR01000107">
    <property type="protein sequence ID" value="KKN90804.1"/>
    <property type="molecule type" value="Genomic_DNA"/>
</dbReference>
<dbReference type="AlphaFoldDB" id="A0A0F9UGN0"/>
<dbReference type="InterPro" id="IPR000305">
    <property type="entry name" value="GIY-YIG_endonuc"/>
</dbReference>
<comment type="caution">
    <text evidence="2">The sequence shown here is derived from an EMBL/GenBank/DDBJ whole genome shotgun (WGS) entry which is preliminary data.</text>
</comment>
<gene>
    <name evidence="2" type="ORF">LCGC14_0223870</name>
</gene>
<reference evidence="2" key="1">
    <citation type="journal article" date="2015" name="Nature">
        <title>Complex archaea that bridge the gap between prokaryotes and eukaryotes.</title>
        <authorList>
            <person name="Spang A."/>
            <person name="Saw J.H."/>
            <person name="Jorgensen S.L."/>
            <person name="Zaremba-Niedzwiedzka K."/>
            <person name="Martijn J."/>
            <person name="Lind A.E."/>
            <person name="van Eijk R."/>
            <person name="Schleper C."/>
            <person name="Guy L."/>
            <person name="Ettema T.J."/>
        </authorList>
    </citation>
    <scope>NUCLEOTIDE SEQUENCE</scope>
</reference>
<accession>A0A0F9UGN0</accession>
<feature type="domain" description="GIY-YIG" evidence="1">
    <location>
        <begin position="1"/>
        <end position="64"/>
    </location>
</feature>
<protein>
    <recommendedName>
        <fullName evidence="1">GIY-YIG domain-containing protein</fullName>
    </recommendedName>
</protein>
<name>A0A0F9UGN0_9ZZZZ</name>
<sequence length="83" mass="10420">MTDNPKRRYMQHKKSQAKFTKRFHGNLYMEYLEEFQHRGKKEARHISHKRELKIKKFSHKRKQQLINIHRNRSNAMMEKTIRR</sequence>
<dbReference type="InterPro" id="IPR035901">
    <property type="entry name" value="GIY-YIG_endonuc_sf"/>
</dbReference>
<dbReference type="PROSITE" id="PS50164">
    <property type="entry name" value="GIY_YIG"/>
    <property type="match status" value="1"/>
</dbReference>
<proteinExistence type="predicted"/>
<evidence type="ECO:0000259" key="1">
    <source>
        <dbReference type="PROSITE" id="PS50164"/>
    </source>
</evidence>
<dbReference type="Gene3D" id="3.40.1440.10">
    <property type="entry name" value="GIY-YIG endonuclease"/>
    <property type="match status" value="1"/>
</dbReference>
<organism evidence="2">
    <name type="scientific">marine sediment metagenome</name>
    <dbReference type="NCBI Taxonomy" id="412755"/>
    <lineage>
        <taxon>unclassified sequences</taxon>
        <taxon>metagenomes</taxon>
        <taxon>ecological metagenomes</taxon>
    </lineage>
</organism>